<dbReference type="Proteomes" id="UP000030152">
    <property type="component" value="Unassembled WGS sequence"/>
</dbReference>
<dbReference type="AlphaFoldDB" id="A0A0A2M9T7"/>
<name>A0A0A2M9T7_9FLAO</name>
<dbReference type="EMBL" id="JRLX01000001">
    <property type="protein sequence ID" value="KGO88411.1"/>
    <property type="molecule type" value="Genomic_DNA"/>
</dbReference>
<accession>A0A0A2M9T7</accession>
<evidence type="ECO:0000313" key="1">
    <source>
        <dbReference type="EMBL" id="KGO88411.1"/>
    </source>
</evidence>
<dbReference type="RefSeq" id="WP_020211416.1">
    <property type="nucleotide sequence ID" value="NZ_JRLX01000001.1"/>
</dbReference>
<comment type="caution">
    <text evidence="1">The sequence shown here is derived from an EMBL/GenBank/DDBJ whole genome shotgun (WGS) entry which is preliminary data.</text>
</comment>
<keyword evidence="2" id="KW-1185">Reference proteome</keyword>
<dbReference type="eggNOG" id="ENOG5030R9V">
    <property type="taxonomic scope" value="Bacteria"/>
</dbReference>
<dbReference type="STRING" id="1121895.GCA_000378485_00290"/>
<sequence>MTTAFVQRNTRDFFNGKKAKLTVEYKNIGGEAVEAGTTVTIIGKHFTLKNHLNIKSDSGIQIYGIDPEHLELLKTP</sequence>
<evidence type="ECO:0000313" key="2">
    <source>
        <dbReference type="Proteomes" id="UP000030152"/>
    </source>
</evidence>
<reference evidence="1 2" key="1">
    <citation type="submission" date="2013-09" db="EMBL/GenBank/DDBJ databases">
        <authorList>
            <person name="Zeng Z."/>
            <person name="Chen C."/>
        </authorList>
    </citation>
    <scope>NUCLEOTIDE SEQUENCE [LARGE SCALE GENOMIC DNA]</scope>
    <source>
        <strain evidence="1 2">WB 3.3-2</strain>
    </source>
</reference>
<gene>
    <name evidence="1" type="ORF">Q765_00405</name>
</gene>
<dbReference type="OrthoDB" id="9981589at2"/>
<protein>
    <submittedName>
        <fullName evidence="1">Uncharacterized protein</fullName>
    </submittedName>
</protein>
<proteinExistence type="predicted"/>
<organism evidence="1 2">
    <name type="scientific">Flavobacterium rivuli WB 3.3-2 = DSM 21788</name>
    <dbReference type="NCBI Taxonomy" id="1121895"/>
    <lineage>
        <taxon>Bacteria</taxon>
        <taxon>Pseudomonadati</taxon>
        <taxon>Bacteroidota</taxon>
        <taxon>Flavobacteriia</taxon>
        <taxon>Flavobacteriales</taxon>
        <taxon>Flavobacteriaceae</taxon>
        <taxon>Flavobacterium</taxon>
    </lineage>
</organism>